<feature type="signal peptide" evidence="3">
    <location>
        <begin position="1"/>
        <end position="36"/>
    </location>
</feature>
<proteinExistence type="predicted"/>
<keyword evidence="6" id="KW-1185">Reference proteome</keyword>
<dbReference type="Proteomes" id="UP000619260">
    <property type="component" value="Unassembled WGS sequence"/>
</dbReference>
<protein>
    <recommendedName>
        <fullName evidence="4">CBM6 domain-containing protein</fullName>
    </recommendedName>
</protein>
<accession>A0A8J4DRP4</accession>
<feature type="compositionally biased region" description="Low complexity" evidence="2">
    <location>
        <begin position="189"/>
        <end position="212"/>
    </location>
</feature>
<dbReference type="SMART" id="SM00606">
    <property type="entry name" value="CBD_IV"/>
    <property type="match status" value="1"/>
</dbReference>
<dbReference type="InterPro" id="IPR008979">
    <property type="entry name" value="Galactose-bd-like_sf"/>
</dbReference>
<evidence type="ECO:0000256" key="3">
    <source>
        <dbReference type="SAM" id="SignalP"/>
    </source>
</evidence>
<evidence type="ECO:0000256" key="1">
    <source>
        <dbReference type="ARBA" id="ARBA00022729"/>
    </source>
</evidence>
<evidence type="ECO:0000259" key="4">
    <source>
        <dbReference type="PROSITE" id="PS51175"/>
    </source>
</evidence>
<sequence>MKRFVRRHRSKVLLVGGVVAAIAAAGTISAFTLANAAEQPAIPANAIRASSFTEQSGVQTEGTADAGGGKNVGWITPGDWMKFSQVDLGAFGNLTTSIRVAAAYKDRPGVVEVHLASQTGPIVARFPITATGGWQSWKTLTDTQPSPGGKQDIYVVAKSDQGGDFVNINWLTFSASGSTGSGEPSHGHSATAGPAPSATAGPGSPSPTMSMGPPTPGQWVDVDQAKWNAQLAAYKAQTPAQKPATGRSISEFQASCKFSHAANDDPIVFFGQSGRSHNHSFLGNKSTNANTTFESLMANKATTCTPEGDFSSYWMPTLFENNQPVYPKQVTVYYGSEQAGRQKDVNPMPNGLRILFGDASKQVMQNPNAGGNFWCPVGPGTGLERSDDNQWPVCQTPDYHFTTKLPDCWDGKHLDSPNHKDHLANGGGNGCPATHPVQIPRITFEVSYPTKGTKNAMRLASGLPSSMHFDIFVAWDEAKMNWLTLNCAALMHACNDKGQLEV</sequence>
<dbReference type="CDD" id="cd04084">
    <property type="entry name" value="CBM6_xylanase-like"/>
    <property type="match status" value="1"/>
</dbReference>
<dbReference type="Gene3D" id="2.60.120.260">
    <property type="entry name" value="Galactose-binding domain-like"/>
    <property type="match status" value="1"/>
</dbReference>
<keyword evidence="1 3" id="KW-0732">Signal</keyword>
<feature type="domain" description="CBM6" evidence="4">
    <location>
        <begin position="45"/>
        <end position="174"/>
    </location>
</feature>
<evidence type="ECO:0000256" key="2">
    <source>
        <dbReference type="SAM" id="MobiDB-lite"/>
    </source>
</evidence>
<evidence type="ECO:0000313" key="5">
    <source>
        <dbReference type="EMBL" id="GIJ48355.1"/>
    </source>
</evidence>
<organism evidence="5 6">
    <name type="scientific">Virgisporangium aliadipatigenens</name>
    <dbReference type="NCBI Taxonomy" id="741659"/>
    <lineage>
        <taxon>Bacteria</taxon>
        <taxon>Bacillati</taxon>
        <taxon>Actinomycetota</taxon>
        <taxon>Actinomycetes</taxon>
        <taxon>Micromonosporales</taxon>
        <taxon>Micromonosporaceae</taxon>
        <taxon>Virgisporangium</taxon>
    </lineage>
</organism>
<dbReference type="SUPFAM" id="SSF49785">
    <property type="entry name" value="Galactose-binding domain-like"/>
    <property type="match status" value="1"/>
</dbReference>
<dbReference type="InterPro" id="IPR006584">
    <property type="entry name" value="Cellulose-bd_IV"/>
</dbReference>
<dbReference type="PANTHER" id="PTHR43662">
    <property type="match status" value="1"/>
</dbReference>
<dbReference type="GO" id="GO:0030246">
    <property type="term" value="F:carbohydrate binding"/>
    <property type="evidence" value="ECO:0007669"/>
    <property type="project" value="InterPro"/>
</dbReference>
<feature type="chain" id="PRO_5035310458" description="CBM6 domain-containing protein" evidence="3">
    <location>
        <begin position="37"/>
        <end position="502"/>
    </location>
</feature>
<dbReference type="RefSeq" id="WP_203901843.1">
    <property type="nucleotide sequence ID" value="NZ_BOPF01000020.1"/>
</dbReference>
<dbReference type="AlphaFoldDB" id="A0A8J4DRP4"/>
<feature type="region of interest" description="Disordered" evidence="2">
    <location>
        <begin position="177"/>
        <end position="220"/>
    </location>
</feature>
<dbReference type="PANTHER" id="PTHR43662:SF3">
    <property type="entry name" value="DOMAIN PROTEIN, PUTATIVE (AFU_ORTHOLOGUE AFUA_6G11970)-RELATED"/>
    <property type="match status" value="1"/>
</dbReference>
<dbReference type="InterPro" id="IPR018535">
    <property type="entry name" value="DUF1996"/>
</dbReference>
<dbReference type="PROSITE" id="PS51175">
    <property type="entry name" value="CBM6"/>
    <property type="match status" value="1"/>
</dbReference>
<name>A0A8J4DRP4_9ACTN</name>
<comment type="caution">
    <text evidence="5">The sequence shown here is derived from an EMBL/GenBank/DDBJ whole genome shotgun (WGS) entry which is preliminary data.</text>
</comment>
<dbReference type="Pfam" id="PF03422">
    <property type="entry name" value="CBM_6"/>
    <property type="match status" value="1"/>
</dbReference>
<gene>
    <name evidence="5" type="ORF">Val02_52410</name>
</gene>
<dbReference type="Pfam" id="PF09362">
    <property type="entry name" value="DUF1996"/>
    <property type="match status" value="1"/>
</dbReference>
<reference evidence="5" key="1">
    <citation type="submission" date="2021-01" db="EMBL/GenBank/DDBJ databases">
        <title>Whole genome shotgun sequence of Virgisporangium aliadipatigenens NBRC 105644.</title>
        <authorList>
            <person name="Komaki H."/>
            <person name="Tamura T."/>
        </authorList>
    </citation>
    <scope>NUCLEOTIDE SEQUENCE</scope>
    <source>
        <strain evidence="5">NBRC 105644</strain>
    </source>
</reference>
<evidence type="ECO:0000313" key="6">
    <source>
        <dbReference type="Proteomes" id="UP000619260"/>
    </source>
</evidence>
<dbReference type="EMBL" id="BOPF01000020">
    <property type="protein sequence ID" value="GIJ48355.1"/>
    <property type="molecule type" value="Genomic_DNA"/>
</dbReference>
<dbReference type="InterPro" id="IPR005084">
    <property type="entry name" value="CBM6"/>
</dbReference>